<proteinExistence type="predicted"/>
<reference evidence="1" key="1">
    <citation type="submission" date="2020-09" db="EMBL/GenBank/DDBJ databases">
        <title>Comparative genome analyses of four rice-infecting Rhizoctonia solani isolates reveal extensive enrichment of homogalacturonan modification genes.</title>
        <authorList>
            <person name="Lee D.-Y."/>
            <person name="Jeon J."/>
            <person name="Kim K.-T."/>
            <person name="Cheong K."/>
            <person name="Song H."/>
            <person name="Choi G."/>
            <person name="Ko J."/>
            <person name="Opiyo S.O."/>
            <person name="Zuo S."/>
            <person name="Madhav S."/>
            <person name="Lee Y.-H."/>
            <person name="Wang G.-L."/>
        </authorList>
    </citation>
    <scope>NUCLEOTIDE SEQUENCE</scope>
    <source>
        <strain evidence="1">AG1-IA WGL</strain>
    </source>
</reference>
<protein>
    <submittedName>
        <fullName evidence="1">Uncharacterized protein</fullName>
    </submittedName>
</protein>
<evidence type="ECO:0000313" key="2">
    <source>
        <dbReference type="Proteomes" id="UP000602905"/>
    </source>
</evidence>
<comment type="caution">
    <text evidence="1">The sequence shown here is derived from an EMBL/GenBank/DDBJ whole genome shotgun (WGS) entry which is preliminary data.</text>
</comment>
<gene>
    <name evidence="1" type="ORF">RHS03_05755</name>
</gene>
<feature type="non-terminal residue" evidence="1">
    <location>
        <position position="1"/>
    </location>
</feature>
<dbReference type="Proteomes" id="UP000602905">
    <property type="component" value="Unassembled WGS sequence"/>
</dbReference>
<sequence>MEVLAMNKLDYLPIWDQIVTAHSAKSAGAREPEILEKLERDAPGNLAYASRAFRAHELMNFPERTYYYSRPARSRDRSALTLTTSSPSLAFISFLSDSPLISVVRKSGKSTIEHPSCLSAPVFPVGVANPPQPARITTVSLPSLYYHWCTYPIPPD</sequence>
<evidence type="ECO:0000313" key="1">
    <source>
        <dbReference type="EMBL" id="KAF8705307.1"/>
    </source>
</evidence>
<accession>A0A8H7HTM5</accession>
<dbReference type="EMBL" id="JACYCD010000053">
    <property type="protein sequence ID" value="KAF8705307.1"/>
    <property type="molecule type" value="Genomic_DNA"/>
</dbReference>
<organism evidence="1 2">
    <name type="scientific">Rhizoctonia solani</name>
    <dbReference type="NCBI Taxonomy" id="456999"/>
    <lineage>
        <taxon>Eukaryota</taxon>
        <taxon>Fungi</taxon>
        <taxon>Dikarya</taxon>
        <taxon>Basidiomycota</taxon>
        <taxon>Agaricomycotina</taxon>
        <taxon>Agaricomycetes</taxon>
        <taxon>Cantharellales</taxon>
        <taxon>Ceratobasidiaceae</taxon>
        <taxon>Rhizoctonia</taxon>
    </lineage>
</organism>
<name>A0A8H7HTM5_9AGAM</name>
<dbReference type="AlphaFoldDB" id="A0A8H7HTM5"/>